<dbReference type="GO" id="GO:0008061">
    <property type="term" value="F:chitin binding"/>
    <property type="evidence" value="ECO:0007669"/>
    <property type="project" value="UniProtKB-UniRule"/>
</dbReference>
<reference evidence="6 7" key="1">
    <citation type="journal article" date="2018" name="IMA Fungus">
        <title>IMA Genome-F 10: Nine draft genome sequences of Claviceps purpurea s.lat., including C. arundinis, C. humidiphila, and C. cf. spartinae, pseudomolecules for the pitch canker pathogen Fusarium circinatum, draft genome of Davidsoniella eucalypti, Grosmannia galeiformis, Quambalaria eucalypti, and Teratosphaeria destructans.</title>
        <authorList>
            <person name="Wingfield B.D."/>
            <person name="Liu M."/>
            <person name="Nguyen H.D."/>
            <person name="Lane F.A."/>
            <person name="Morgan S.W."/>
            <person name="De Vos L."/>
            <person name="Wilken P.M."/>
            <person name="Duong T.A."/>
            <person name="Aylward J."/>
            <person name="Coetzee M.P."/>
            <person name="Dadej K."/>
            <person name="De Beer Z.W."/>
            <person name="Findlay W."/>
            <person name="Havenga M."/>
            <person name="Kolarik M."/>
            <person name="Menzies J.G."/>
            <person name="Naidoo K."/>
            <person name="Pochopski O."/>
            <person name="Shoukouhi P."/>
            <person name="Santana Q.C."/>
            <person name="Seifert K.A."/>
            <person name="Soal N."/>
            <person name="Steenkamp E.T."/>
            <person name="Tatham C.T."/>
            <person name="van der Nest M.A."/>
            <person name="Wingfield M.J."/>
        </authorList>
    </citation>
    <scope>NUCLEOTIDE SEQUENCE [LARGE SCALE GENOMIC DNA]</scope>
    <source>
        <strain evidence="6">CMW44962</strain>
    </source>
</reference>
<feature type="region of interest" description="Disordered" evidence="3">
    <location>
        <begin position="143"/>
        <end position="177"/>
    </location>
</feature>
<name>A0A9W7W3R4_9PEZI</name>
<sequence>MPSSITIIAATLCAVASAIPHVHRHRHAHHHLLKDLAGRDLTDGVCGGSSAFTCAPGYCCSAWGYCGQTSDYCGTGCQSQWGQCGSKAATSPAETAPAGETPTLPSVATTFEPSTAYAPSTFATSTSAAPVSTSEAATVSSIDPSAYTTSPSASGWDTTSTTSSAAASTSSTSSSSSGLGDIYKMYTGDGSTSAGWPAQSSWASFDDLWTANTAVIAQSCTQFSAPNNSDDETSHLRSAISAVAASSGIDARFILAIVLQESGGCVRAPTSNYGVTNPGLMQSHDGTGSCND</sequence>
<keyword evidence="1 2" id="KW-0147">Chitin-binding</keyword>
<feature type="disulfide bond" evidence="2">
    <location>
        <begin position="59"/>
        <end position="73"/>
    </location>
</feature>
<evidence type="ECO:0000256" key="3">
    <source>
        <dbReference type="SAM" id="MobiDB-lite"/>
    </source>
</evidence>
<dbReference type="InterPro" id="IPR018371">
    <property type="entry name" value="Chitin-binding_1_CS"/>
</dbReference>
<keyword evidence="2" id="KW-1015">Disulfide bond</keyword>
<dbReference type="Gene3D" id="1.10.530.10">
    <property type="match status" value="1"/>
</dbReference>
<dbReference type="CDD" id="cd11618">
    <property type="entry name" value="ChtBD1_1"/>
    <property type="match status" value="1"/>
</dbReference>
<feature type="disulfide bond" evidence="2">
    <location>
        <begin position="54"/>
        <end position="66"/>
    </location>
</feature>
<dbReference type="Proteomes" id="UP001138500">
    <property type="component" value="Unassembled WGS sequence"/>
</dbReference>
<protein>
    <submittedName>
        <fullName evidence="6">A-agglutinin anchorage subunit-like</fullName>
    </submittedName>
</protein>
<feature type="domain" description="Chitin-binding type-1" evidence="5">
    <location>
        <begin position="43"/>
        <end position="86"/>
    </location>
</feature>
<comment type="caution">
    <text evidence="2">Lacks conserved residue(s) required for the propagation of feature annotation.</text>
</comment>
<dbReference type="SUPFAM" id="SSF53955">
    <property type="entry name" value="Lysozyme-like"/>
    <property type="match status" value="1"/>
</dbReference>
<feature type="region of interest" description="Disordered" evidence="3">
    <location>
        <begin position="88"/>
        <end position="108"/>
    </location>
</feature>
<dbReference type="Gene3D" id="3.30.60.10">
    <property type="entry name" value="Endochitinase-like"/>
    <property type="match status" value="1"/>
</dbReference>
<evidence type="ECO:0000256" key="4">
    <source>
        <dbReference type="SAM" id="SignalP"/>
    </source>
</evidence>
<evidence type="ECO:0000256" key="1">
    <source>
        <dbReference type="ARBA" id="ARBA00022669"/>
    </source>
</evidence>
<dbReference type="InterPro" id="IPR023346">
    <property type="entry name" value="Lysozyme-like_dom_sf"/>
</dbReference>
<reference evidence="6 7" key="2">
    <citation type="journal article" date="2021" name="Curr. Genet.">
        <title>Genetic response to nitrogen starvation in the aggressive Eucalyptus foliar pathogen Teratosphaeria destructans.</title>
        <authorList>
            <person name="Havenga M."/>
            <person name="Wingfield B.D."/>
            <person name="Wingfield M.J."/>
            <person name="Dreyer L.L."/>
            <person name="Roets F."/>
            <person name="Aylward J."/>
        </authorList>
    </citation>
    <scope>NUCLEOTIDE SEQUENCE [LARGE SCALE GENOMIC DNA]</scope>
    <source>
        <strain evidence="6">CMW44962</strain>
    </source>
</reference>
<evidence type="ECO:0000313" key="6">
    <source>
        <dbReference type="EMBL" id="KAH9832355.1"/>
    </source>
</evidence>
<keyword evidence="4" id="KW-0732">Signal</keyword>
<feature type="compositionally biased region" description="Polar residues" evidence="3">
    <location>
        <begin position="143"/>
        <end position="157"/>
    </location>
</feature>
<dbReference type="SUPFAM" id="SSF57016">
    <property type="entry name" value="Plant lectins/antimicrobial peptides"/>
    <property type="match status" value="1"/>
</dbReference>
<dbReference type="AlphaFoldDB" id="A0A9W7W3R4"/>
<dbReference type="SMART" id="SM00270">
    <property type="entry name" value="ChtBD1"/>
    <property type="match status" value="1"/>
</dbReference>
<dbReference type="OrthoDB" id="1193027at2759"/>
<dbReference type="InterPro" id="IPR001002">
    <property type="entry name" value="Chitin-bd_1"/>
</dbReference>
<dbReference type="PROSITE" id="PS00026">
    <property type="entry name" value="CHIT_BIND_I_1"/>
    <property type="match status" value="1"/>
</dbReference>
<evidence type="ECO:0000256" key="2">
    <source>
        <dbReference type="PROSITE-ProRule" id="PRU00261"/>
    </source>
</evidence>
<dbReference type="PROSITE" id="PS50941">
    <property type="entry name" value="CHIT_BIND_I_2"/>
    <property type="match status" value="1"/>
</dbReference>
<keyword evidence="7" id="KW-1185">Reference proteome</keyword>
<comment type="caution">
    <text evidence="6">The sequence shown here is derived from an EMBL/GenBank/DDBJ whole genome shotgun (WGS) entry which is preliminary data.</text>
</comment>
<evidence type="ECO:0000313" key="7">
    <source>
        <dbReference type="Proteomes" id="UP001138500"/>
    </source>
</evidence>
<evidence type="ECO:0000259" key="5">
    <source>
        <dbReference type="PROSITE" id="PS50941"/>
    </source>
</evidence>
<feature type="non-terminal residue" evidence="6">
    <location>
        <position position="292"/>
    </location>
</feature>
<dbReference type="Pfam" id="PF00187">
    <property type="entry name" value="Chitin_bind_1"/>
    <property type="match status" value="1"/>
</dbReference>
<dbReference type="EMBL" id="RIBY02001114">
    <property type="protein sequence ID" value="KAH9832355.1"/>
    <property type="molecule type" value="Genomic_DNA"/>
</dbReference>
<proteinExistence type="predicted"/>
<dbReference type="InterPro" id="IPR036861">
    <property type="entry name" value="Endochitinase-like_sf"/>
</dbReference>
<gene>
    <name evidence="6" type="ORF">Tdes44962_MAKER08803</name>
</gene>
<feature type="signal peptide" evidence="4">
    <location>
        <begin position="1"/>
        <end position="18"/>
    </location>
</feature>
<feature type="chain" id="PRO_5040991846" evidence="4">
    <location>
        <begin position="19"/>
        <end position="292"/>
    </location>
</feature>
<feature type="compositionally biased region" description="Low complexity" evidence="3">
    <location>
        <begin position="158"/>
        <end position="177"/>
    </location>
</feature>
<accession>A0A9W7W3R4</accession>
<organism evidence="6 7">
    <name type="scientific">Teratosphaeria destructans</name>
    <dbReference type="NCBI Taxonomy" id="418781"/>
    <lineage>
        <taxon>Eukaryota</taxon>
        <taxon>Fungi</taxon>
        <taxon>Dikarya</taxon>
        <taxon>Ascomycota</taxon>
        <taxon>Pezizomycotina</taxon>
        <taxon>Dothideomycetes</taxon>
        <taxon>Dothideomycetidae</taxon>
        <taxon>Mycosphaerellales</taxon>
        <taxon>Teratosphaeriaceae</taxon>
        <taxon>Teratosphaeria</taxon>
    </lineage>
</organism>